<dbReference type="Pfam" id="PF00300">
    <property type="entry name" value="His_Phos_1"/>
    <property type="match status" value="1"/>
</dbReference>
<keyword evidence="2" id="KW-1185">Reference proteome</keyword>
<dbReference type="InterPro" id="IPR013078">
    <property type="entry name" value="His_Pase_superF_clade-1"/>
</dbReference>
<dbReference type="PANTHER" id="PTHR48100">
    <property type="entry name" value="BROAD-SPECIFICITY PHOSPHATASE YOR283W-RELATED"/>
    <property type="match status" value="1"/>
</dbReference>
<dbReference type="RefSeq" id="WP_347436497.1">
    <property type="nucleotide sequence ID" value="NZ_CP089291.1"/>
</dbReference>
<protein>
    <submittedName>
        <fullName evidence="1">Histidine phosphatase family protein</fullName>
    </submittedName>
</protein>
<evidence type="ECO:0000313" key="2">
    <source>
        <dbReference type="Proteomes" id="UP000830167"/>
    </source>
</evidence>
<dbReference type="InterPro" id="IPR029033">
    <property type="entry name" value="His_PPase_superfam"/>
</dbReference>
<name>A0ABY4CK23_9BACL</name>
<dbReference type="SMART" id="SM00855">
    <property type="entry name" value="PGAM"/>
    <property type="match status" value="1"/>
</dbReference>
<dbReference type="Proteomes" id="UP000830167">
    <property type="component" value="Chromosome"/>
</dbReference>
<proteinExistence type="predicted"/>
<evidence type="ECO:0000313" key="1">
    <source>
        <dbReference type="EMBL" id="UOF89806.1"/>
    </source>
</evidence>
<reference evidence="1" key="1">
    <citation type="submission" date="2021-12" db="EMBL/GenBank/DDBJ databases">
        <title>Alicyclobacillaceae gen. nov., sp. nov., isolated from chalcocite enrichment system.</title>
        <authorList>
            <person name="Jiang Z."/>
        </authorList>
    </citation>
    <scope>NUCLEOTIDE SEQUENCE</scope>
    <source>
        <strain evidence="1">MYW30-H2</strain>
    </source>
</reference>
<dbReference type="Gene3D" id="3.40.50.1240">
    <property type="entry name" value="Phosphoglycerate mutase-like"/>
    <property type="match status" value="1"/>
</dbReference>
<accession>A0ABY4CK23</accession>
<organism evidence="1 2">
    <name type="scientific">Fodinisporobacter ferrooxydans</name>
    <dbReference type="NCBI Taxonomy" id="2901836"/>
    <lineage>
        <taxon>Bacteria</taxon>
        <taxon>Bacillati</taxon>
        <taxon>Bacillota</taxon>
        <taxon>Bacilli</taxon>
        <taxon>Bacillales</taxon>
        <taxon>Alicyclobacillaceae</taxon>
        <taxon>Fodinisporobacter</taxon>
    </lineage>
</organism>
<sequence length="202" mass="23110">MRVIWLRHGITQANMEKRYIGHLDVPLTETGREQVRTFAAKLSKSVPWNGWDCIATSDSIRCRQTAELLGQRFAAATIPTQALRELNFGKWEGMTYAEIQQGDAGRYKEWIRHPFTLAPPGGETLYALGQRVDAFLNDQLNQWTEAADRTIGVVTHGGPLRWFLSKWIEGDPAQFWHVRGIPHGQGISTRWDGRHWSVTDWI</sequence>
<dbReference type="CDD" id="cd07067">
    <property type="entry name" value="HP_PGM_like"/>
    <property type="match status" value="1"/>
</dbReference>
<gene>
    <name evidence="1" type="ORF">LSG31_18310</name>
</gene>
<dbReference type="InterPro" id="IPR050275">
    <property type="entry name" value="PGM_Phosphatase"/>
</dbReference>
<dbReference type="EMBL" id="CP089291">
    <property type="protein sequence ID" value="UOF89806.1"/>
    <property type="molecule type" value="Genomic_DNA"/>
</dbReference>
<dbReference type="SUPFAM" id="SSF53254">
    <property type="entry name" value="Phosphoglycerate mutase-like"/>
    <property type="match status" value="1"/>
</dbReference>